<evidence type="ECO:0000313" key="3">
    <source>
        <dbReference type="EMBL" id="MCO6043435.1"/>
    </source>
</evidence>
<keyword evidence="1" id="KW-0472">Membrane</keyword>
<dbReference type="GO" id="GO:0016020">
    <property type="term" value="C:membrane"/>
    <property type="evidence" value="ECO:0007669"/>
    <property type="project" value="GOC"/>
</dbReference>
<dbReference type="Pfam" id="PF00487">
    <property type="entry name" value="FA_desaturase"/>
    <property type="match status" value="1"/>
</dbReference>
<keyword evidence="4" id="KW-1185">Reference proteome</keyword>
<feature type="transmembrane region" description="Helical" evidence="1">
    <location>
        <begin position="79"/>
        <end position="95"/>
    </location>
</feature>
<dbReference type="GO" id="GO:0046513">
    <property type="term" value="P:ceramide biosynthetic process"/>
    <property type="evidence" value="ECO:0007669"/>
    <property type="project" value="TreeGrafter"/>
</dbReference>
<organism evidence="3 4">
    <name type="scientific">Aeoliella straminimaris</name>
    <dbReference type="NCBI Taxonomy" id="2954799"/>
    <lineage>
        <taxon>Bacteria</taxon>
        <taxon>Pseudomonadati</taxon>
        <taxon>Planctomycetota</taxon>
        <taxon>Planctomycetia</taxon>
        <taxon>Pirellulales</taxon>
        <taxon>Lacipirellulaceae</taxon>
        <taxon>Aeoliella</taxon>
    </lineage>
</organism>
<dbReference type="EMBL" id="JAMXLR010000024">
    <property type="protein sequence ID" value="MCO6043435.1"/>
    <property type="molecule type" value="Genomic_DNA"/>
</dbReference>
<feature type="transmembrane region" description="Helical" evidence="1">
    <location>
        <begin position="41"/>
        <end position="59"/>
    </location>
</feature>
<dbReference type="AlphaFoldDB" id="A0A9X2JEW7"/>
<dbReference type="InterPro" id="IPR005804">
    <property type="entry name" value="FA_desaturase_dom"/>
</dbReference>
<sequence>MPRSATHQSFAIPYRLNLLIVAIQLVSIFTVMFLAARADQWWQLVLLAMVFAVVGNSVYSIIHEAEHRILHPNRKINDGLGVLMALFFPAPYHLLRQGHLCHHRANRSDDEAFDLYFEGDSPLVKWLKYYGIITGVYWVMVVLSNFVVVLLPFLAKRQFYEFDKPFAKFVDVLEPRSWLYIRLEALMAIVLHATIIWTLGIPLLNYAVVYLGFGFSWSAMQYVHHFDTARHVTEGTRNLWICPPIDALWLHHNWHLIHHQQPTVPWIHLPKLAKQQESVRGFLPWFYLKMWRGPRYTDEHVENRFTGRVSN</sequence>
<dbReference type="PANTHER" id="PTHR12879">
    <property type="entry name" value="SPHINGOLIPID DELTA 4 DESATURASE/C-4 HYDROXYLASE PROTEIN DES2"/>
    <property type="match status" value="1"/>
</dbReference>
<reference evidence="3" key="1">
    <citation type="submission" date="2022-06" db="EMBL/GenBank/DDBJ databases">
        <title>Aeoliella straminimaris, a novel planctomycete from sediments.</title>
        <authorList>
            <person name="Vitorino I.R."/>
            <person name="Lage O.M."/>
        </authorList>
    </citation>
    <scope>NUCLEOTIDE SEQUENCE</scope>
    <source>
        <strain evidence="3">ICT_H6.2</strain>
    </source>
</reference>
<proteinExistence type="predicted"/>
<dbReference type="PANTHER" id="PTHR12879:SF8">
    <property type="entry name" value="SPHINGOLIPID DELTA(4)-DESATURASE DES1"/>
    <property type="match status" value="1"/>
</dbReference>
<accession>A0A9X2JEW7</accession>
<dbReference type="GO" id="GO:0042284">
    <property type="term" value="F:sphingolipid delta-4 desaturase activity"/>
    <property type="evidence" value="ECO:0007669"/>
    <property type="project" value="TreeGrafter"/>
</dbReference>
<name>A0A9X2JEW7_9BACT</name>
<evidence type="ECO:0000256" key="1">
    <source>
        <dbReference type="SAM" id="Phobius"/>
    </source>
</evidence>
<evidence type="ECO:0000313" key="4">
    <source>
        <dbReference type="Proteomes" id="UP001155241"/>
    </source>
</evidence>
<feature type="transmembrane region" description="Helical" evidence="1">
    <location>
        <begin position="129"/>
        <end position="154"/>
    </location>
</feature>
<keyword evidence="3" id="KW-0560">Oxidoreductase</keyword>
<feature type="domain" description="Fatty acid desaturase" evidence="2">
    <location>
        <begin position="41"/>
        <end position="291"/>
    </location>
</feature>
<keyword evidence="1" id="KW-1133">Transmembrane helix</keyword>
<comment type="caution">
    <text evidence="3">The sequence shown here is derived from an EMBL/GenBank/DDBJ whole genome shotgun (WGS) entry which is preliminary data.</text>
</comment>
<evidence type="ECO:0000259" key="2">
    <source>
        <dbReference type="Pfam" id="PF00487"/>
    </source>
</evidence>
<gene>
    <name evidence="3" type="ORF">NG895_05905</name>
</gene>
<feature type="transmembrane region" description="Helical" evidence="1">
    <location>
        <begin position="12"/>
        <end position="35"/>
    </location>
</feature>
<dbReference type="Proteomes" id="UP001155241">
    <property type="component" value="Unassembled WGS sequence"/>
</dbReference>
<protein>
    <submittedName>
        <fullName evidence="3">Fatty acid desaturase</fullName>
        <ecNumber evidence="3">1.14.19.-</ecNumber>
    </submittedName>
</protein>
<dbReference type="EC" id="1.14.19.-" evidence="3"/>
<dbReference type="RefSeq" id="WP_252851542.1">
    <property type="nucleotide sequence ID" value="NZ_JAMXLR010000024.1"/>
</dbReference>
<keyword evidence="1" id="KW-0812">Transmembrane</keyword>